<evidence type="ECO:0000256" key="5">
    <source>
        <dbReference type="ARBA" id="ARBA00023065"/>
    </source>
</evidence>
<comment type="subcellular location">
    <subcellularLocation>
        <location evidence="1">Membrane</location>
        <topology evidence="1">Multi-pass membrane protein</topology>
    </subcellularLocation>
</comment>
<dbReference type="Gene3D" id="3.10.580.10">
    <property type="entry name" value="CBS-domain"/>
    <property type="match status" value="2"/>
</dbReference>
<dbReference type="CDD" id="cd00400">
    <property type="entry name" value="Voltage_gated_ClC"/>
    <property type="match status" value="1"/>
</dbReference>
<dbReference type="PANTHER" id="PTHR43427:SF6">
    <property type="entry name" value="CHLORIDE CHANNEL PROTEIN CLC-E"/>
    <property type="match status" value="1"/>
</dbReference>
<evidence type="ECO:0000259" key="12">
    <source>
        <dbReference type="PROSITE" id="PS51371"/>
    </source>
</evidence>
<gene>
    <name evidence="13" type="ORF">P8X34_06115</name>
</gene>
<dbReference type="Pfam" id="PF00571">
    <property type="entry name" value="CBS"/>
    <property type="match status" value="2"/>
</dbReference>
<keyword evidence="5" id="KW-0406">Ion transport</keyword>
<accession>A0ABV4T3J8</accession>
<dbReference type="InterPro" id="IPR046342">
    <property type="entry name" value="CBS_dom_sf"/>
</dbReference>
<evidence type="ECO:0000256" key="1">
    <source>
        <dbReference type="ARBA" id="ARBA00004141"/>
    </source>
</evidence>
<feature type="transmembrane region" description="Helical" evidence="11">
    <location>
        <begin position="340"/>
        <end position="362"/>
    </location>
</feature>
<feature type="transmembrane region" description="Helical" evidence="11">
    <location>
        <begin position="312"/>
        <end position="333"/>
    </location>
</feature>
<dbReference type="SUPFAM" id="SSF81340">
    <property type="entry name" value="Clc chloride channel"/>
    <property type="match status" value="1"/>
</dbReference>
<feature type="transmembrane region" description="Helical" evidence="11">
    <location>
        <begin position="284"/>
        <end position="306"/>
    </location>
</feature>
<dbReference type="PRINTS" id="PR00762">
    <property type="entry name" value="CLCHANNEL"/>
</dbReference>
<name>A0ABV4T3J8_9EURY</name>
<evidence type="ECO:0000313" key="13">
    <source>
        <dbReference type="EMBL" id="MFA4804313.1"/>
    </source>
</evidence>
<feature type="transmembrane region" description="Helical" evidence="11">
    <location>
        <begin position="7"/>
        <end position="29"/>
    </location>
</feature>
<feature type="transmembrane region" description="Helical" evidence="11">
    <location>
        <begin position="35"/>
        <end position="58"/>
    </location>
</feature>
<dbReference type="InterPro" id="IPR050368">
    <property type="entry name" value="ClC-type_chloride_channel"/>
</dbReference>
<evidence type="ECO:0000256" key="10">
    <source>
        <dbReference type="PROSITE-ProRule" id="PRU00703"/>
    </source>
</evidence>
<proteinExistence type="predicted"/>
<sequence>MMSWAKVIFASIIAGIGGGLGALLFRFLVNVTTTFFFDVLSAKFKLFLMPIIGALLIYPIVKNNPRVRGTGVPEVIESVIFRKGEISGKFAILKVVATSITIGSGGSAGREGPIGFIGASIASWIGRRLSLSPQMKRLITTCGLAAGISGTFNTPLAGAMFALEVIYMGAFSLNLVPIFISSIIGNAITLTFLGRAFEVEIPAGLSHSISEGLYYVLMGIIMGVLAPIFAKSLYKTGDMLERIPLLLRLILAALIVGVLGSQLEGYGIFGVGYEGLQLALLGKLGLGIMITLAVAKAVATIFTIASGFSGGIFAPSLYIGAMLGGAFAMLFHLNPQSYSLVGMAAFFSALTQAPIAQILMVVELTRGYSLLPAVMIASTVSFLTARFIFKGSSIYTLKLEKRGMRIRTGKPMILEMVKVEDIMSKEVICLKAGFSHEEVISKATQTGHDCFPVLDDNEKVIGIICVQDVLRGIKEPLKAHTIEKDRTARDALEILMGQRILPVVDETGKLVGVVTKSDVYRAYYMALEETFIEGGP</sequence>
<dbReference type="SUPFAM" id="SSF54631">
    <property type="entry name" value="CBS-domain pair"/>
    <property type="match status" value="1"/>
</dbReference>
<evidence type="ECO:0000256" key="4">
    <source>
        <dbReference type="ARBA" id="ARBA00022989"/>
    </source>
</evidence>
<evidence type="ECO:0000256" key="3">
    <source>
        <dbReference type="ARBA" id="ARBA00022692"/>
    </source>
</evidence>
<evidence type="ECO:0000256" key="8">
    <source>
        <dbReference type="ARBA" id="ARBA00023214"/>
    </source>
</evidence>
<evidence type="ECO:0000256" key="2">
    <source>
        <dbReference type="ARBA" id="ARBA00022448"/>
    </source>
</evidence>
<dbReference type="Pfam" id="PF00654">
    <property type="entry name" value="Voltage_CLC"/>
    <property type="match status" value="1"/>
</dbReference>
<dbReference type="PROSITE" id="PS51371">
    <property type="entry name" value="CBS"/>
    <property type="match status" value="1"/>
</dbReference>
<evidence type="ECO:0000256" key="6">
    <source>
        <dbReference type="ARBA" id="ARBA00023136"/>
    </source>
</evidence>
<evidence type="ECO:0000256" key="9">
    <source>
        <dbReference type="ARBA" id="ARBA00023303"/>
    </source>
</evidence>
<dbReference type="EMBL" id="JARRIG010000003">
    <property type="protein sequence ID" value="MFA4804313.1"/>
    <property type="molecule type" value="Genomic_DNA"/>
</dbReference>
<keyword evidence="3 11" id="KW-0812">Transmembrane</keyword>
<dbReference type="InterPro" id="IPR001807">
    <property type="entry name" value="ClC"/>
</dbReference>
<keyword evidence="7" id="KW-0869">Chloride channel</keyword>
<dbReference type="Gene3D" id="1.10.3080.10">
    <property type="entry name" value="Clc chloride channel"/>
    <property type="match status" value="1"/>
</dbReference>
<keyword evidence="9" id="KW-0407">Ion channel</keyword>
<protein>
    <submittedName>
        <fullName evidence="13">Chloride channel protein</fullName>
    </submittedName>
</protein>
<dbReference type="Proteomes" id="UP001571980">
    <property type="component" value="Unassembled WGS sequence"/>
</dbReference>
<dbReference type="SMART" id="SM00116">
    <property type="entry name" value="CBS"/>
    <property type="match status" value="2"/>
</dbReference>
<feature type="transmembrane region" description="Helical" evidence="11">
    <location>
        <begin position="368"/>
        <end position="389"/>
    </location>
</feature>
<reference evidence="13 14" key="1">
    <citation type="submission" date="2023-03" db="EMBL/GenBank/DDBJ databases">
        <title>Speciation in Pyrococcus: adaptation to high temperature as a mechanism.</title>
        <authorList>
            <person name="Gu J."/>
        </authorList>
    </citation>
    <scope>NUCLEOTIDE SEQUENCE [LARGE SCALE GENOMIC DNA]</scope>
    <source>
        <strain evidence="13 14">LMOA34</strain>
    </source>
</reference>
<dbReference type="InterPro" id="IPR014743">
    <property type="entry name" value="Cl-channel_core"/>
</dbReference>
<feature type="transmembrane region" description="Helical" evidence="11">
    <location>
        <begin position="246"/>
        <end position="272"/>
    </location>
</feature>
<feature type="transmembrane region" description="Helical" evidence="11">
    <location>
        <begin position="175"/>
        <end position="193"/>
    </location>
</feature>
<keyword evidence="6 11" id="KW-0472">Membrane</keyword>
<dbReference type="CDD" id="cd02205">
    <property type="entry name" value="CBS_pair_SF"/>
    <property type="match status" value="1"/>
</dbReference>
<dbReference type="InterPro" id="IPR000644">
    <property type="entry name" value="CBS_dom"/>
</dbReference>
<keyword evidence="8" id="KW-0868">Chloride</keyword>
<keyword evidence="4 11" id="KW-1133">Transmembrane helix</keyword>
<organism evidence="13 14">
    <name type="scientific">Pyrococcus kukulkanii</name>
    <dbReference type="NCBI Taxonomy" id="1609559"/>
    <lineage>
        <taxon>Archaea</taxon>
        <taxon>Methanobacteriati</taxon>
        <taxon>Methanobacteriota</taxon>
        <taxon>Thermococci</taxon>
        <taxon>Thermococcales</taxon>
        <taxon>Thermococcaceae</taxon>
        <taxon>Pyrococcus</taxon>
    </lineage>
</organism>
<evidence type="ECO:0000256" key="7">
    <source>
        <dbReference type="ARBA" id="ARBA00023173"/>
    </source>
</evidence>
<comment type="caution">
    <text evidence="13">The sequence shown here is derived from an EMBL/GenBank/DDBJ whole genome shotgun (WGS) entry which is preliminary data.</text>
</comment>
<evidence type="ECO:0000256" key="11">
    <source>
        <dbReference type="SAM" id="Phobius"/>
    </source>
</evidence>
<dbReference type="PANTHER" id="PTHR43427">
    <property type="entry name" value="CHLORIDE CHANNEL PROTEIN CLC-E"/>
    <property type="match status" value="1"/>
</dbReference>
<feature type="domain" description="CBS" evidence="12">
    <location>
        <begin position="423"/>
        <end position="479"/>
    </location>
</feature>
<feature type="transmembrane region" description="Helical" evidence="11">
    <location>
        <begin position="213"/>
        <end position="234"/>
    </location>
</feature>
<keyword evidence="2" id="KW-0813">Transport</keyword>
<keyword evidence="10" id="KW-0129">CBS domain</keyword>
<evidence type="ECO:0000313" key="14">
    <source>
        <dbReference type="Proteomes" id="UP001571980"/>
    </source>
</evidence>
<keyword evidence="14" id="KW-1185">Reference proteome</keyword>